<dbReference type="GO" id="GO:0071111">
    <property type="term" value="F:cyclic-guanylate-specific phosphodiesterase activity"/>
    <property type="evidence" value="ECO:0007669"/>
    <property type="project" value="InterPro"/>
</dbReference>
<dbReference type="Gene3D" id="3.30.110.200">
    <property type="match status" value="1"/>
</dbReference>
<dbReference type="SUPFAM" id="SSF141868">
    <property type="entry name" value="EAL domain-like"/>
    <property type="match status" value="1"/>
</dbReference>
<evidence type="ECO:0000259" key="3">
    <source>
        <dbReference type="PROSITE" id="PS50885"/>
    </source>
</evidence>
<dbReference type="CDD" id="cd01948">
    <property type="entry name" value="EAL"/>
    <property type="match status" value="1"/>
</dbReference>
<evidence type="ECO:0000259" key="2">
    <source>
        <dbReference type="PROSITE" id="PS50883"/>
    </source>
</evidence>
<dbReference type="InterPro" id="IPR001633">
    <property type="entry name" value="EAL_dom"/>
</dbReference>
<dbReference type="Pfam" id="PF16448">
    <property type="entry name" value="LapD_MoxY_N"/>
    <property type="match status" value="1"/>
</dbReference>
<dbReference type="PANTHER" id="PTHR33121">
    <property type="entry name" value="CYCLIC DI-GMP PHOSPHODIESTERASE PDEF"/>
    <property type="match status" value="1"/>
</dbReference>
<dbReference type="GO" id="GO:0016020">
    <property type="term" value="C:membrane"/>
    <property type="evidence" value="ECO:0007669"/>
    <property type="project" value="InterPro"/>
</dbReference>
<dbReference type="PROSITE" id="PS50885">
    <property type="entry name" value="HAMP"/>
    <property type="match status" value="1"/>
</dbReference>
<accession>A0A2A2F3Y5</accession>
<evidence type="ECO:0000313" key="6">
    <source>
        <dbReference type="Proteomes" id="UP000217771"/>
    </source>
</evidence>
<dbReference type="SUPFAM" id="SSF55073">
    <property type="entry name" value="Nucleotide cyclase"/>
    <property type="match status" value="1"/>
</dbReference>
<reference evidence="5 6" key="1">
    <citation type="submission" date="2017-08" db="EMBL/GenBank/DDBJ databases">
        <title>Halomonas alkalisoli sp. nov., isolated from saline alkaline soil.</title>
        <authorList>
            <person name="Wang D."/>
            <person name="Zhang G."/>
        </authorList>
    </citation>
    <scope>NUCLEOTIDE SEQUENCE [LARGE SCALE GENOMIC DNA]</scope>
    <source>
        <strain evidence="5 6">WRN001</strain>
    </source>
</reference>
<dbReference type="InterPro" id="IPR003660">
    <property type="entry name" value="HAMP_dom"/>
</dbReference>
<dbReference type="InterPro" id="IPR043128">
    <property type="entry name" value="Rev_trsase/Diguanyl_cyclase"/>
</dbReference>
<dbReference type="InterPro" id="IPR050706">
    <property type="entry name" value="Cyclic-di-GMP_PDE-like"/>
</dbReference>
<dbReference type="PANTHER" id="PTHR33121:SF23">
    <property type="entry name" value="CYCLIC DI-GMP PHOSPHODIESTERASE PDEB"/>
    <property type="match status" value="1"/>
</dbReference>
<dbReference type="GO" id="GO:0007165">
    <property type="term" value="P:signal transduction"/>
    <property type="evidence" value="ECO:0007669"/>
    <property type="project" value="InterPro"/>
</dbReference>
<dbReference type="SMART" id="SM00052">
    <property type="entry name" value="EAL"/>
    <property type="match status" value="1"/>
</dbReference>
<dbReference type="Gene3D" id="3.20.20.450">
    <property type="entry name" value="EAL domain"/>
    <property type="match status" value="1"/>
</dbReference>
<dbReference type="Pfam" id="PF00672">
    <property type="entry name" value="HAMP"/>
    <property type="match status" value="1"/>
</dbReference>
<sequence>MSLIKQLWLTILLLLLLAFGGSLMIGLTSLKQYTEQEMRIKNADNANALALSMSQLDKDPVTIELLLAAQFDTGHYRLVELRSPEGEVEIQRQADERLAEVPNWFVERVRFDIPAGEAVVQDGWQQYGTVILESHHSYAYHALWQNAQRLVAWFALAALISAALAWWIVHSIRRPLHAVIEQARDIGNRRFTTSEEPRTRELRQVVTAMNLLSATVRDMLGQEGEKLERLRRKLQQDEISGADNRGHFLQQLERALDVDTGPGAGSLVMVRMARLSELNHRLGHQATNRLLAEVASALRQLASVYGGGQVGRLNGSDFALLLPGDDDLEALAKALKAKLHPLTDGTTAPIGLPMALIAFTHSDARSELLSALDGALARAEDDGDHAVAIASGAAHQSLFSNRDDWRRAIDTALGEGLYLGHYPVLDANAMPLHHESPSRLKIQGKWQPAGVFMPWISRLDMNVDFDLAVVRAALEQIDADGKPLGINLSHQAACDSRFLSNVKPLLKQYPQAAAKLWLELPESVAVHHLEGFRGLCRELQPFGCRMGLEHVGPEFSKLADLHDIGLAYLKIDASLVARIDEQPDQQAILRGMATLAHSLGVLVIAEGVAQDAEAETLFDLGLDGVTGPGVRPDTPGGEAE</sequence>
<organism evidence="5 6">
    <name type="scientific">Halomonas salipaludis</name>
    <dbReference type="NCBI Taxonomy" id="2032625"/>
    <lineage>
        <taxon>Bacteria</taxon>
        <taxon>Pseudomonadati</taxon>
        <taxon>Pseudomonadota</taxon>
        <taxon>Gammaproteobacteria</taxon>
        <taxon>Oceanospirillales</taxon>
        <taxon>Halomonadaceae</taxon>
        <taxon>Halomonas</taxon>
    </lineage>
</organism>
<dbReference type="SMART" id="SM00267">
    <property type="entry name" value="GGDEF"/>
    <property type="match status" value="1"/>
</dbReference>
<keyword evidence="1" id="KW-0472">Membrane</keyword>
<dbReference type="Pfam" id="PF00563">
    <property type="entry name" value="EAL"/>
    <property type="match status" value="1"/>
</dbReference>
<dbReference type="InterPro" id="IPR029787">
    <property type="entry name" value="Nucleotide_cyclase"/>
</dbReference>
<keyword evidence="1" id="KW-1133">Transmembrane helix</keyword>
<dbReference type="Proteomes" id="UP000217771">
    <property type="component" value="Unassembled WGS sequence"/>
</dbReference>
<feature type="domain" description="EAL" evidence="2">
    <location>
        <begin position="398"/>
        <end position="640"/>
    </location>
</feature>
<dbReference type="InterPro" id="IPR032244">
    <property type="entry name" value="LapD_MoxY_N"/>
</dbReference>
<dbReference type="Gene3D" id="3.30.70.270">
    <property type="match status" value="1"/>
</dbReference>
<feature type="transmembrane region" description="Helical" evidence="1">
    <location>
        <begin position="150"/>
        <end position="169"/>
    </location>
</feature>
<dbReference type="AlphaFoldDB" id="A0A2A2F3Y5"/>
<feature type="domain" description="GGDEF" evidence="4">
    <location>
        <begin position="263"/>
        <end position="392"/>
    </location>
</feature>
<proteinExistence type="predicted"/>
<dbReference type="RefSeq" id="WP_095619540.1">
    <property type="nucleotide sequence ID" value="NZ_NSKB01000001.1"/>
</dbReference>
<evidence type="ECO:0000256" key="1">
    <source>
        <dbReference type="SAM" id="Phobius"/>
    </source>
</evidence>
<dbReference type="PROSITE" id="PS50883">
    <property type="entry name" value="EAL"/>
    <property type="match status" value="1"/>
</dbReference>
<dbReference type="InterPro" id="IPR042461">
    <property type="entry name" value="LapD_MoxY_peri_C"/>
</dbReference>
<keyword evidence="1" id="KW-0812">Transmembrane</keyword>
<dbReference type="OrthoDB" id="5894408at2"/>
<name>A0A2A2F3Y5_9GAMM</name>
<evidence type="ECO:0000313" key="5">
    <source>
        <dbReference type="EMBL" id="PAU79530.1"/>
    </source>
</evidence>
<dbReference type="InterPro" id="IPR000160">
    <property type="entry name" value="GGDEF_dom"/>
</dbReference>
<dbReference type="Pfam" id="PF00990">
    <property type="entry name" value="GGDEF"/>
    <property type="match status" value="1"/>
</dbReference>
<feature type="domain" description="HAMP" evidence="3">
    <location>
        <begin position="170"/>
        <end position="221"/>
    </location>
</feature>
<dbReference type="Gene3D" id="6.20.270.20">
    <property type="entry name" value="LapD/MoxY periplasmic domain"/>
    <property type="match status" value="1"/>
</dbReference>
<dbReference type="PROSITE" id="PS50887">
    <property type="entry name" value="GGDEF"/>
    <property type="match status" value="1"/>
</dbReference>
<keyword evidence="6" id="KW-1185">Reference proteome</keyword>
<dbReference type="EMBL" id="NSKB01000001">
    <property type="protein sequence ID" value="PAU79530.1"/>
    <property type="molecule type" value="Genomic_DNA"/>
</dbReference>
<comment type="caution">
    <text evidence="5">The sequence shown here is derived from an EMBL/GenBank/DDBJ whole genome shotgun (WGS) entry which is preliminary data.</text>
</comment>
<evidence type="ECO:0000259" key="4">
    <source>
        <dbReference type="PROSITE" id="PS50887"/>
    </source>
</evidence>
<protein>
    <submittedName>
        <fullName evidence="5">Diguanylate phosphodiesterase, EAL domain protein</fullName>
    </submittedName>
</protein>
<gene>
    <name evidence="5" type="ORF">CK498_03970</name>
</gene>
<dbReference type="InterPro" id="IPR035919">
    <property type="entry name" value="EAL_sf"/>
</dbReference>